<comment type="caution">
    <text evidence="7">The sequence shown here is derived from an EMBL/GenBank/DDBJ whole genome shotgun (WGS) entry which is preliminary data.</text>
</comment>
<keyword evidence="4" id="KW-0326">Glycosidase</keyword>
<dbReference type="InterPro" id="IPR005323">
    <property type="entry name" value="CBM41_pullulanase"/>
</dbReference>
<evidence type="ECO:0000256" key="4">
    <source>
        <dbReference type="ARBA" id="ARBA00023295"/>
    </source>
</evidence>
<dbReference type="RefSeq" id="WP_284195935.1">
    <property type="nucleotide sequence ID" value="NZ_BSOG01000002.1"/>
</dbReference>
<feature type="chain" id="PRO_5045907018" description="Pullulanase carbohydrate-binding module 41 domain-containing protein" evidence="5">
    <location>
        <begin position="25"/>
        <end position="145"/>
    </location>
</feature>
<evidence type="ECO:0000313" key="7">
    <source>
        <dbReference type="EMBL" id="GLR12801.1"/>
    </source>
</evidence>
<evidence type="ECO:0000256" key="2">
    <source>
        <dbReference type="ARBA" id="ARBA00022729"/>
    </source>
</evidence>
<dbReference type="Gene3D" id="2.60.40.1110">
    <property type="match status" value="1"/>
</dbReference>
<evidence type="ECO:0000259" key="6">
    <source>
        <dbReference type="Pfam" id="PF03714"/>
    </source>
</evidence>
<feature type="domain" description="Pullulanase carbohydrate-binding module 41" evidence="6">
    <location>
        <begin position="32"/>
        <end position="133"/>
    </location>
</feature>
<dbReference type="Proteomes" id="UP001156706">
    <property type="component" value="Unassembled WGS sequence"/>
</dbReference>
<evidence type="ECO:0000313" key="8">
    <source>
        <dbReference type="Proteomes" id="UP001156706"/>
    </source>
</evidence>
<protein>
    <recommendedName>
        <fullName evidence="6">Pullulanase carbohydrate-binding module 41 domain-containing protein</fullName>
    </recommendedName>
</protein>
<dbReference type="SUPFAM" id="SSF49452">
    <property type="entry name" value="Starch-binding domain-like"/>
    <property type="match status" value="1"/>
</dbReference>
<keyword evidence="8" id="KW-1185">Reference proteome</keyword>
<sequence>MLNKRRLIKTLLATLMLAAIPAAADNPPEGMVDIHYHRPDGKYENWGLHAWKRAPGASDQPLEGVSWFSPLTPTGKDEFGVYWRLAIKDFGSTGKVHYIIHKGDVKEQKGKDMSFDTKEINDAYVVSGNPAIFKSKVEAQAAVGK</sequence>
<organism evidence="7 8">
    <name type="scientific">Chitinimonas prasina</name>
    <dbReference type="NCBI Taxonomy" id="1434937"/>
    <lineage>
        <taxon>Bacteria</taxon>
        <taxon>Pseudomonadati</taxon>
        <taxon>Pseudomonadota</taxon>
        <taxon>Betaproteobacteria</taxon>
        <taxon>Neisseriales</taxon>
        <taxon>Chitinibacteraceae</taxon>
        <taxon>Chitinimonas</taxon>
    </lineage>
</organism>
<evidence type="ECO:0000256" key="1">
    <source>
        <dbReference type="ARBA" id="ARBA00008061"/>
    </source>
</evidence>
<comment type="similarity">
    <text evidence="1">Belongs to the glycosyl hydrolase 13 family.</text>
</comment>
<accession>A0ABQ5YCW2</accession>
<gene>
    <name evidence="7" type="ORF">GCM10007907_15910</name>
</gene>
<evidence type="ECO:0000256" key="3">
    <source>
        <dbReference type="ARBA" id="ARBA00022801"/>
    </source>
</evidence>
<dbReference type="CDD" id="cd10315">
    <property type="entry name" value="CBM41_pullulanase"/>
    <property type="match status" value="1"/>
</dbReference>
<keyword evidence="3" id="KW-0378">Hydrolase</keyword>
<reference evidence="8" key="1">
    <citation type="journal article" date="2019" name="Int. J. Syst. Evol. Microbiol.">
        <title>The Global Catalogue of Microorganisms (GCM) 10K type strain sequencing project: providing services to taxonomists for standard genome sequencing and annotation.</title>
        <authorList>
            <consortium name="The Broad Institute Genomics Platform"/>
            <consortium name="The Broad Institute Genome Sequencing Center for Infectious Disease"/>
            <person name="Wu L."/>
            <person name="Ma J."/>
        </authorList>
    </citation>
    <scope>NUCLEOTIDE SEQUENCE [LARGE SCALE GENOMIC DNA]</scope>
    <source>
        <strain evidence="8">NBRC 110044</strain>
    </source>
</reference>
<name>A0ABQ5YCW2_9NEIS</name>
<dbReference type="InterPro" id="IPR013784">
    <property type="entry name" value="Carb-bd-like_fold"/>
</dbReference>
<dbReference type="Pfam" id="PF03714">
    <property type="entry name" value="PUD"/>
    <property type="match status" value="1"/>
</dbReference>
<keyword evidence="2 5" id="KW-0732">Signal</keyword>
<feature type="signal peptide" evidence="5">
    <location>
        <begin position="1"/>
        <end position="24"/>
    </location>
</feature>
<dbReference type="EMBL" id="BSOG01000002">
    <property type="protein sequence ID" value="GLR12801.1"/>
    <property type="molecule type" value="Genomic_DNA"/>
</dbReference>
<evidence type="ECO:0000256" key="5">
    <source>
        <dbReference type="SAM" id="SignalP"/>
    </source>
</evidence>
<proteinExistence type="inferred from homology"/>